<keyword evidence="5 8" id="KW-0812">Transmembrane</keyword>
<keyword evidence="7 8" id="KW-0472">Membrane</keyword>
<dbReference type="Pfam" id="PF03845">
    <property type="entry name" value="Spore_permease"/>
    <property type="match status" value="1"/>
</dbReference>
<proteinExistence type="inferred from homology"/>
<dbReference type="KEGG" id="dbc:MFMK1_000525"/>
<evidence type="ECO:0000256" key="8">
    <source>
        <dbReference type="SAM" id="Phobius"/>
    </source>
</evidence>
<keyword evidence="4" id="KW-0309">Germination</keyword>
<evidence type="ECO:0000256" key="5">
    <source>
        <dbReference type="ARBA" id="ARBA00022692"/>
    </source>
</evidence>
<feature type="transmembrane region" description="Helical" evidence="8">
    <location>
        <begin position="217"/>
        <end position="241"/>
    </location>
</feature>
<feature type="transmembrane region" description="Helical" evidence="8">
    <location>
        <begin position="261"/>
        <end position="292"/>
    </location>
</feature>
<accession>A0AAU0UKN1</accession>
<feature type="transmembrane region" description="Helical" evidence="8">
    <location>
        <begin position="12"/>
        <end position="30"/>
    </location>
</feature>
<evidence type="ECO:0000256" key="1">
    <source>
        <dbReference type="ARBA" id="ARBA00004141"/>
    </source>
</evidence>
<evidence type="ECO:0000256" key="7">
    <source>
        <dbReference type="ARBA" id="ARBA00023136"/>
    </source>
</evidence>
<name>A0AAU0UKN1_9FIRM</name>
<reference evidence="9 10" key="1">
    <citation type="submission" date="2023-04" db="EMBL/GenBank/DDBJ databases">
        <authorList>
            <person name="Hsu D."/>
        </authorList>
    </citation>
    <scope>NUCLEOTIDE SEQUENCE [LARGE SCALE GENOMIC DNA]</scope>
    <source>
        <strain evidence="9 10">MK1</strain>
    </source>
</reference>
<feature type="transmembrane region" description="Helical" evidence="8">
    <location>
        <begin position="146"/>
        <end position="165"/>
    </location>
</feature>
<dbReference type="InterPro" id="IPR004761">
    <property type="entry name" value="Spore_GerAB"/>
</dbReference>
<feature type="transmembrane region" description="Helical" evidence="8">
    <location>
        <begin position="304"/>
        <end position="328"/>
    </location>
</feature>
<feature type="transmembrane region" description="Helical" evidence="8">
    <location>
        <begin position="42"/>
        <end position="62"/>
    </location>
</feature>
<dbReference type="GO" id="GO:0009847">
    <property type="term" value="P:spore germination"/>
    <property type="evidence" value="ECO:0007669"/>
    <property type="project" value="InterPro"/>
</dbReference>
<dbReference type="RefSeq" id="WP_366923618.1">
    <property type="nucleotide sequence ID" value="NZ_CP121694.1"/>
</dbReference>
<evidence type="ECO:0000256" key="4">
    <source>
        <dbReference type="ARBA" id="ARBA00022544"/>
    </source>
</evidence>
<feature type="transmembrane region" description="Helical" evidence="8">
    <location>
        <begin position="334"/>
        <end position="354"/>
    </location>
</feature>
<evidence type="ECO:0000313" key="10">
    <source>
        <dbReference type="Proteomes" id="UP001329915"/>
    </source>
</evidence>
<dbReference type="GO" id="GO:0016020">
    <property type="term" value="C:membrane"/>
    <property type="evidence" value="ECO:0007669"/>
    <property type="project" value="UniProtKB-SubCell"/>
</dbReference>
<evidence type="ECO:0000256" key="3">
    <source>
        <dbReference type="ARBA" id="ARBA00022448"/>
    </source>
</evidence>
<feature type="transmembrane region" description="Helical" evidence="8">
    <location>
        <begin position="185"/>
        <end position="205"/>
    </location>
</feature>
<comment type="subcellular location">
    <subcellularLocation>
        <location evidence="1">Membrane</location>
        <topology evidence="1">Multi-pass membrane protein</topology>
    </subcellularLocation>
</comment>
<keyword evidence="3" id="KW-0813">Transport</keyword>
<dbReference type="PANTHER" id="PTHR34975">
    <property type="entry name" value="SPORE GERMINATION PROTEIN A2"/>
    <property type="match status" value="1"/>
</dbReference>
<feature type="transmembrane region" description="Helical" evidence="8">
    <location>
        <begin position="121"/>
        <end position="139"/>
    </location>
</feature>
<comment type="similarity">
    <text evidence="2">Belongs to the amino acid-polyamine-organocation (APC) superfamily. Spore germination protein (SGP) (TC 2.A.3.9) family.</text>
</comment>
<keyword evidence="6 8" id="KW-1133">Transmembrane helix</keyword>
<protein>
    <submittedName>
        <fullName evidence="9">Endospore germination permease</fullName>
    </submittedName>
</protein>
<gene>
    <name evidence="9" type="ORF">MFMK1_000525</name>
</gene>
<keyword evidence="10" id="KW-1185">Reference proteome</keyword>
<sequence>MLPEKTGIGPGLMFMLLYTAILSFGLTDASHIEAKYIGHNGYLGILLAFILMLPIILIAVDLGKKFPDKSIIEYLPHIFGNAFGKILGFIFLLFLFAITAWSLKSVVDVSNIYFLQRTPDSVILFAVLLTSVYISLKGIETISRLAAFVFPLALIFTVLVIALSYKNVDLDQIRPVFYFDGFKLPMGSLHSANMFFPLALVFMTYQYLTEKTKGRQIIIWASALASLLMFSIVFGTLGVFGAEGTLRYHWSLIELTWQADIPFILQTFGMFLFIVWMTQLLITISALNYVIAQGLTELFSTLNYKWFILILFLPMFFLLTSVTGGPLVLQLFTYLRISGLAVIVLIPLVSWLLVRFLGRGEPTDA</sequence>
<dbReference type="AlphaFoldDB" id="A0AAU0UKN1"/>
<evidence type="ECO:0000313" key="9">
    <source>
        <dbReference type="EMBL" id="WRO20736.1"/>
    </source>
</evidence>
<organism evidence="9 10">
    <name type="scientific">Metallumcola ferriviriculae</name>
    <dbReference type="NCBI Taxonomy" id="3039180"/>
    <lineage>
        <taxon>Bacteria</taxon>
        <taxon>Bacillati</taxon>
        <taxon>Bacillota</taxon>
        <taxon>Clostridia</taxon>
        <taxon>Neomoorellales</taxon>
        <taxon>Desulfitibacteraceae</taxon>
        <taxon>Metallumcola</taxon>
    </lineage>
</organism>
<evidence type="ECO:0000256" key="6">
    <source>
        <dbReference type="ARBA" id="ARBA00022989"/>
    </source>
</evidence>
<feature type="transmembrane region" description="Helical" evidence="8">
    <location>
        <begin position="82"/>
        <end position="101"/>
    </location>
</feature>
<evidence type="ECO:0000256" key="2">
    <source>
        <dbReference type="ARBA" id="ARBA00007998"/>
    </source>
</evidence>
<dbReference type="PANTHER" id="PTHR34975:SF2">
    <property type="entry name" value="SPORE GERMINATION PROTEIN A2"/>
    <property type="match status" value="1"/>
</dbReference>
<dbReference type="NCBIfam" id="TIGR00912">
    <property type="entry name" value="2A0309"/>
    <property type="match status" value="1"/>
</dbReference>
<dbReference type="Proteomes" id="UP001329915">
    <property type="component" value="Chromosome"/>
</dbReference>
<dbReference type="EMBL" id="CP121694">
    <property type="protein sequence ID" value="WRO20736.1"/>
    <property type="molecule type" value="Genomic_DNA"/>
</dbReference>